<dbReference type="SUPFAM" id="SSF52540">
    <property type="entry name" value="P-loop containing nucleoside triphosphate hydrolases"/>
    <property type="match status" value="1"/>
</dbReference>
<dbReference type="PANTHER" id="PTHR24220:SF684">
    <property type="entry name" value="FE(3+) IONS IMPORT ATP-BINDING PROTEIN FBPC"/>
    <property type="match status" value="1"/>
</dbReference>
<evidence type="ECO:0000256" key="2">
    <source>
        <dbReference type="ARBA" id="ARBA00022840"/>
    </source>
</evidence>
<dbReference type="eggNOG" id="COG3638">
    <property type="taxonomic scope" value="Bacteria"/>
</dbReference>
<evidence type="ECO:0000313" key="4">
    <source>
        <dbReference type="EMBL" id="EYD71980.1"/>
    </source>
</evidence>
<sequence length="226" mass="24190">MPPAPLLRFEDETLSWDGMAVLEQVTLALSRGERLVLLGRSGSGKSTLLNAIRLRLEAARPAPRLALVPQDPGLVPQLSVFHNVWMGRLDDHSAARGLRVLLRPSRIERDRAAPAIARVGLTGLERRRVASLSGGQKQRTALARALLRGGEVLIADEPVSAVDPRQSGDLLAALADRFDTMVLALHDPARALALGTRIIGVAAGRIAIDRPASALSLADLHALYEG</sequence>
<dbReference type="GO" id="GO:0005886">
    <property type="term" value="C:plasma membrane"/>
    <property type="evidence" value="ECO:0007669"/>
    <property type="project" value="TreeGrafter"/>
</dbReference>
<dbReference type="Proteomes" id="UP000025047">
    <property type="component" value="Unassembled WGS sequence"/>
</dbReference>
<dbReference type="AlphaFoldDB" id="A0A017HCE6"/>
<dbReference type="EMBL" id="APGJ01000006">
    <property type="protein sequence ID" value="EYD71980.1"/>
    <property type="molecule type" value="Genomic_DNA"/>
</dbReference>
<dbReference type="InterPro" id="IPR003439">
    <property type="entry name" value="ABC_transporter-like_ATP-bd"/>
</dbReference>
<dbReference type="InterPro" id="IPR027417">
    <property type="entry name" value="P-loop_NTPase"/>
</dbReference>
<keyword evidence="2" id="KW-0067">ATP-binding</keyword>
<dbReference type="GO" id="GO:0016887">
    <property type="term" value="F:ATP hydrolysis activity"/>
    <property type="evidence" value="ECO:0007669"/>
    <property type="project" value="InterPro"/>
</dbReference>
<evidence type="ECO:0000259" key="3">
    <source>
        <dbReference type="PROSITE" id="PS50893"/>
    </source>
</evidence>
<proteinExistence type="predicted"/>
<dbReference type="HOGENOM" id="CLU_000604_1_22_5"/>
<dbReference type="PANTHER" id="PTHR24220">
    <property type="entry name" value="IMPORT ATP-BINDING PROTEIN"/>
    <property type="match status" value="1"/>
</dbReference>
<dbReference type="Pfam" id="PF00005">
    <property type="entry name" value="ABC_tran"/>
    <property type="match status" value="1"/>
</dbReference>
<gene>
    <name evidence="4" type="ORF">Lokhon_02052</name>
</gene>
<evidence type="ECO:0000256" key="1">
    <source>
        <dbReference type="ARBA" id="ARBA00022741"/>
    </source>
</evidence>
<dbReference type="GO" id="GO:0022857">
    <property type="term" value="F:transmembrane transporter activity"/>
    <property type="evidence" value="ECO:0007669"/>
    <property type="project" value="TreeGrafter"/>
</dbReference>
<dbReference type="SMART" id="SM00382">
    <property type="entry name" value="AAA"/>
    <property type="match status" value="1"/>
</dbReference>
<evidence type="ECO:0000313" key="5">
    <source>
        <dbReference type="Proteomes" id="UP000025047"/>
    </source>
</evidence>
<accession>A0A017HCE6</accession>
<dbReference type="PROSITE" id="PS50893">
    <property type="entry name" value="ABC_TRANSPORTER_2"/>
    <property type="match status" value="1"/>
</dbReference>
<comment type="caution">
    <text evidence="4">The sequence shown here is derived from an EMBL/GenBank/DDBJ whole genome shotgun (WGS) entry which is preliminary data.</text>
</comment>
<dbReference type="RefSeq" id="WP_017929526.1">
    <property type="nucleotide sequence ID" value="NZ_KB823002.1"/>
</dbReference>
<organism evidence="4 5">
    <name type="scientific">Limimaricola hongkongensis DSM 17492</name>
    <dbReference type="NCBI Taxonomy" id="1122180"/>
    <lineage>
        <taxon>Bacteria</taxon>
        <taxon>Pseudomonadati</taxon>
        <taxon>Pseudomonadota</taxon>
        <taxon>Alphaproteobacteria</taxon>
        <taxon>Rhodobacterales</taxon>
        <taxon>Paracoccaceae</taxon>
        <taxon>Limimaricola</taxon>
    </lineage>
</organism>
<reference evidence="4 5" key="1">
    <citation type="submission" date="2013-03" db="EMBL/GenBank/DDBJ databases">
        <authorList>
            <person name="Fiebig A."/>
            <person name="Goeker M."/>
            <person name="Klenk H.-P.P."/>
        </authorList>
    </citation>
    <scope>NUCLEOTIDE SEQUENCE [LARGE SCALE GENOMIC DNA]</scope>
    <source>
        <strain evidence="4 5">DSM 17492</strain>
    </source>
</reference>
<protein>
    <submittedName>
        <fullName evidence="4">ABC transporter related protein</fullName>
    </submittedName>
</protein>
<dbReference type="STRING" id="1122180.Lokhon_02052"/>
<dbReference type="OrthoDB" id="9802264at2"/>
<keyword evidence="5" id="KW-1185">Reference proteome</keyword>
<keyword evidence="1" id="KW-0547">Nucleotide-binding</keyword>
<dbReference type="InterPro" id="IPR015854">
    <property type="entry name" value="ABC_transpr_LolD-like"/>
</dbReference>
<dbReference type="GO" id="GO:0005524">
    <property type="term" value="F:ATP binding"/>
    <property type="evidence" value="ECO:0007669"/>
    <property type="project" value="UniProtKB-KW"/>
</dbReference>
<dbReference type="Gene3D" id="3.40.50.300">
    <property type="entry name" value="P-loop containing nucleotide triphosphate hydrolases"/>
    <property type="match status" value="1"/>
</dbReference>
<dbReference type="PATRIC" id="fig|1122180.6.peg.2038"/>
<feature type="domain" description="ABC transporter" evidence="3">
    <location>
        <begin position="7"/>
        <end position="220"/>
    </location>
</feature>
<dbReference type="InterPro" id="IPR003593">
    <property type="entry name" value="AAA+_ATPase"/>
</dbReference>
<name>A0A017HCE6_9RHOB</name>